<name>A0A7C9IM02_9BACT</name>
<dbReference type="PANTHER" id="PTHR38589">
    <property type="entry name" value="BLR0621 PROTEIN"/>
    <property type="match status" value="1"/>
</dbReference>
<gene>
    <name evidence="3" type="ORF">GTA51_12880</name>
</gene>
<evidence type="ECO:0000256" key="1">
    <source>
        <dbReference type="SAM" id="MobiDB-lite"/>
    </source>
</evidence>
<evidence type="ECO:0000313" key="4">
    <source>
        <dbReference type="Proteomes" id="UP000482487"/>
    </source>
</evidence>
<dbReference type="Proteomes" id="UP000482487">
    <property type="component" value="Unassembled WGS sequence"/>
</dbReference>
<accession>A0A7C9IM02</accession>
<feature type="region of interest" description="Disordered" evidence="1">
    <location>
        <begin position="44"/>
        <end position="65"/>
    </location>
</feature>
<sequence>MMNAPGCTLSSLIRPVALVAALVVALGLGPAGCSDEPAGDDAGGVAGKTPVVRPEDVHGQGNGRAAVLSPDYRQALTAGLERDGAGGTAGPAAAKPALPTVGDPDAGRLFAAKPGPAVPPAGATPVVVPGAGGSPLSAKPPLAPGPASGPPPDAQPGPTSVPPAAAVAEGPAKTASGPMASGPGAAGSANFPEAQCRQLVVVTAADVRATRGTLRRLARTAPDAPWAEVGQPVPCQLGRNGLGAGRGLGQGVAGPAKRQGDGRTPAGLFTLPAAFGYATAESAGAAGVRLPYTAVTDRVSCVTDPASPLFGRVAGPGERPEGGLRQDRMVRDDGANVWGVVIGHNSGAADPEAGTCLFVNVRPVAGPPTGGSIGIPTESAAALAAWLDPTAKPLLAVLPEGDYRSLAPVWGLP</sequence>
<feature type="signal peptide" evidence="2">
    <location>
        <begin position="1"/>
        <end position="33"/>
    </location>
</feature>
<feature type="chain" id="PRO_5029022626" description="Serine protease" evidence="2">
    <location>
        <begin position="34"/>
        <end position="413"/>
    </location>
</feature>
<feature type="compositionally biased region" description="Pro residues" evidence="1">
    <location>
        <begin position="141"/>
        <end position="161"/>
    </location>
</feature>
<reference evidence="3 4" key="1">
    <citation type="submission" date="2020-01" db="EMBL/GenBank/DDBJ databases">
        <title>Genome sequence of Desulfovibrio aerotolerans DSM 16695(T).</title>
        <authorList>
            <person name="Karnachuk O."/>
            <person name="Avakyan M."/>
            <person name="Mardanov A."/>
            <person name="Kadnikov V."/>
            <person name="Ravin N."/>
        </authorList>
    </citation>
    <scope>NUCLEOTIDE SEQUENCE [LARGE SCALE GENOMIC DNA]</scope>
    <source>
        <strain evidence="3 4">DSM 16695</strain>
    </source>
</reference>
<evidence type="ECO:0000313" key="3">
    <source>
        <dbReference type="EMBL" id="MYL84025.1"/>
    </source>
</evidence>
<proteinExistence type="predicted"/>
<feature type="region of interest" description="Disordered" evidence="1">
    <location>
        <begin position="81"/>
        <end position="186"/>
    </location>
</feature>
<dbReference type="AlphaFoldDB" id="A0A7C9IM02"/>
<protein>
    <recommendedName>
        <fullName evidence="5">Serine protease</fullName>
    </recommendedName>
</protein>
<keyword evidence="4" id="KW-1185">Reference proteome</keyword>
<organism evidence="3 4">
    <name type="scientific">Solidesulfovibrio aerotolerans</name>
    <dbReference type="NCBI Taxonomy" id="295255"/>
    <lineage>
        <taxon>Bacteria</taxon>
        <taxon>Pseudomonadati</taxon>
        <taxon>Thermodesulfobacteriota</taxon>
        <taxon>Desulfovibrionia</taxon>
        <taxon>Desulfovibrionales</taxon>
        <taxon>Desulfovibrionaceae</taxon>
        <taxon>Solidesulfovibrio</taxon>
    </lineage>
</organism>
<feature type="compositionally biased region" description="Low complexity" evidence="1">
    <location>
        <begin position="162"/>
        <end position="186"/>
    </location>
</feature>
<feature type="compositionally biased region" description="Low complexity" evidence="1">
    <location>
        <begin position="111"/>
        <end position="140"/>
    </location>
</feature>
<keyword evidence="2" id="KW-0732">Signal</keyword>
<dbReference type="PANTHER" id="PTHR38589:SF1">
    <property type="entry name" value="BLR0621 PROTEIN"/>
    <property type="match status" value="1"/>
</dbReference>
<evidence type="ECO:0008006" key="5">
    <source>
        <dbReference type="Google" id="ProtNLM"/>
    </source>
</evidence>
<comment type="caution">
    <text evidence="3">The sequence shown here is derived from an EMBL/GenBank/DDBJ whole genome shotgun (WGS) entry which is preliminary data.</text>
</comment>
<dbReference type="EMBL" id="WVUD01000023">
    <property type="protein sequence ID" value="MYL84025.1"/>
    <property type="molecule type" value="Genomic_DNA"/>
</dbReference>
<evidence type="ECO:0000256" key="2">
    <source>
        <dbReference type="SAM" id="SignalP"/>
    </source>
</evidence>
<dbReference type="OrthoDB" id="9804204at2"/>